<gene>
    <name evidence="5" type="ORF">PCS_00722</name>
</gene>
<reference evidence="5 6" key="1">
    <citation type="journal article" date="2013" name="Genome Announc.">
        <title>Draft Genome Sequence for Desulfovibrio africanus Strain PCS.</title>
        <authorList>
            <person name="Brown S.D."/>
            <person name="Utturkar S.M."/>
            <person name="Arkin A.P."/>
            <person name="Deutschbauer A.M."/>
            <person name="Elias D.A."/>
            <person name="Hazen T.C."/>
            <person name="Chakraborty R."/>
        </authorList>
    </citation>
    <scope>NUCLEOTIDE SEQUENCE [LARGE SCALE GENOMIC DNA]</scope>
    <source>
        <strain evidence="5 6">PCS</strain>
    </source>
</reference>
<dbReference type="GO" id="GO:0016758">
    <property type="term" value="F:hexosyltransferase activity"/>
    <property type="evidence" value="ECO:0007669"/>
    <property type="project" value="InterPro"/>
</dbReference>
<dbReference type="RefSeq" id="WP_005984171.1">
    <property type="nucleotide sequence ID" value="NZ_AOSV01000004.1"/>
</dbReference>
<comment type="similarity">
    <text evidence="2">Belongs to the glycosyltransferase 6 family.</text>
</comment>
<dbReference type="Proteomes" id="UP000011922">
    <property type="component" value="Unassembled WGS sequence"/>
</dbReference>
<dbReference type="GO" id="GO:0016020">
    <property type="term" value="C:membrane"/>
    <property type="evidence" value="ECO:0007669"/>
    <property type="project" value="InterPro"/>
</dbReference>
<dbReference type="PANTHER" id="PTHR10462">
    <property type="entry name" value="GLYCOSYLTRANSFERASE-RELATED"/>
    <property type="match status" value="1"/>
</dbReference>
<proteinExistence type="inferred from homology"/>
<keyword evidence="4 5" id="KW-0808">Transferase</keyword>
<dbReference type="OrthoDB" id="2535579at2"/>
<keyword evidence="3" id="KW-0328">Glycosyltransferase</keyword>
<evidence type="ECO:0000256" key="3">
    <source>
        <dbReference type="ARBA" id="ARBA00022676"/>
    </source>
</evidence>
<dbReference type="NCBIfam" id="NF041524">
    <property type="entry name" value="Gltr_6"/>
    <property type="match status" value="1"/>
</dbReference>
<protein>
    <submittedName>
        <fullName evidence="5">Glycosyltransferase family 6</fullName>
    </submittedName>
</protein>
<dbReference type="PANTHER" id="PTHR10462:SF53">
    <property type="entry name" value="HISTO-BLOOD GROUP ABO SYSTEM TRANSFERASE 1-LIKE"/>
    <property type="match status" value="1"/>
</dbReference>
<evidence type="ECO:0000256" key="4">
    <source>
        <dbReference type="ARBA" id="ARBA00022679"/>
    </source>
</evidence>
<evidence type="ECO:0000256" key="1">
    <source>
        <dbReference type="ARBA" id="ARBA00001936"/>
    </source>
</evidence>
<dbReference type="GO" id="GO:0005975">
    <property type="term" value="P:carbohydrate metabolic process"/>
    <property type="evidence" value="ECO:0007669"/>
    <property type="project" value="InterPro"/>
</dbReference>
<sequence length="239" mass="28460">MRVAVLYICTGKYTVFWDGFFRSSELFFMRSHEKHYFVFTDGHIDHTNDSRVHRIQQKKLGWPYDTLHRFHMFSCIESELQSFDFILYINANSYFVTECGDDVLPKHKDHLLLTLHPGYWHSKYRLLRWKLPYERDVRSTAYIPYWKGGRYVCGGLNGGWRDSYLRLIRELKEAIDVDGINGIVARWHDESHLNRYALEHPAKLLHPGYMHPAGEKLPFPKIVHLFHKKDFGGHDFLRS</sequence>
<dbReference type="EMBL" id="AOSV01000004">
    <property type="protein sequence ID" value="EMG38424.1"/>
    <property type="molecule type" value="Genomic_DNA"/>
</dbReference>
<dbReference type="SUPFAM" id="SSF53448">
    <property type="entry name" value="Nucleotide-diphospho-sugar transferases"/>
    <property type="match status" value="1"/>
</dbReference>
<name>M5PWJ9_DESAF</name>
<dbReference type="Pfam" id="PF03414">
    <property type="entry name" value="Glyco_transf_6"/>
    <property type="match status" value="1"/>
</dbReference>
<dbReference type="AlphaFoldDB" id="M5PWJ9"/>
<evidence type="ECO:0000256" key="2">
    <source>
        <dbReference type="ARBA" id="ARBA00010413"/>
    </source>
</evidence>
<comment type="caution">
    <text evidence="5">The sequence shown here is derived from an EMBL/GenBank/DDBJ whole genome shotgun (WGS) entry which is preliminary data.</text>
</comment>
<accession>M5PWJ9</accession>
<organism evidence="5 6">
    <name type="scientific">Desulfocurvibacter africanus PCS</name>
    <dbReference type="NCBI Taxonomy" id="1262666"/>
    <lineage>
        <taxon>Bacteria</taxon>
        <taxon>Pseudomonadati</taxon>
        <taxon>Thermodesulfobacteriota</taxon>
        <taxon>Desulfovibrionia</taxon>
        <taxon>Desulfovibrionales</taxon>
        <taxon>Desulfovibrionaceae</taxon>
        <taxon>Desulfocurvibacter</taxon>
    </lineage>
</organism>
<dbReference type="InterPro" id="IPR048174">
    <property type="entry name" value="WbnI-like"/>
</dbReference>
<comment type="cofactor">
    <cofactor evidence="1">
        <name>Mn(2+)</name>
        <dbReference type="ChEBI" id="CHEBI:29035"/>
    </cofactor>
</comment>
<evidence type="ECO:0000313" key="5">
    <source>
        <dbReference type="EMBL" id="EMG38424.1"/>
    </source>
</evidence>
<dbReference type="InterPro" id="IPR005076">
    <property type="entry name" value="Glyco_trans_6"/>
</dbReference>
<dbReference type="InterPro" id="IPR029044">
    <property type="entry name" value="Nucleotide-diphossugar_trans"/>
</dbReference>
<dbReference type="Gene3D" id="3.90.550.10">
    <property type="entry name" value="Spore Coat Polysaccharide Biosynthesis Protein SpsA, Chain A"/>
    <property type="match status" value="1"/>
</dbReference>
<evidence type="ECO:0000313" key="6">
    <source>
        <dbReference type="Proteomes" id="UP000011922"/>
    </source>
</evidence>